<evidence type="ECO:0000313" key="1">
    <source>
        <dbReference type="EMBL" id="QHU21555.1"/>
    </source>
</evidence>
<evidence type="ECO:0008006" key="2">
    <source>
        <dbReference type="Google" id="ProtNLM"/>
    </source>
</evidence>
<proteinExistence type="predicted"/>
<protein>
    <recommendedName>
        <fullName evidence="2">HNH endonuclease</fullName>
    </recommendedName>
</protein>
<sequence>MEENKNVLITGTSNKYQIKKLKKEPIVIKKKKDSEGWDIPIDFFQESDQTILLSDLLTYKKSEKDFLKNSEKNHYKIAFELISKKISSYKQQDILKKRLNTDKFIKLDEVLDLLKNCKLECYYCKEKMLILYDVVRESKQWTLDRIDNDIGHNSGNCVISCLSCNLRRRRTSKDAFLFTKQLCIVKKDGIDDTLGLNEENTKYE</sequence>
<dbReference type="AlphaFoldDB" id="A0A6C0KUB3"/>
<accession>A0A6C0KUB3</accession>
<dbReference type="Gene3D" id="3.30.40.220">
    <property type="match status" value="1"/>
</dbReference>
<reference evidence="1" key="1">
    <citation type="journal article" date="2020" name="Nature">
        <title>Giant virus diversity and host interactions through global metagenomics.</title>
        <authorList>
            <person name="Schulz F."/>
            <person name="Roux S."/>
            <person name="Paez-Espino D."/>
            <person name="Jungbluth S."/>
            <person name="Walsh D.A."/>
            <person name="Denef V.J."/>
            <person name="McMahon K.D."/>
            <person name="Konstantinidis K.T."/>
            <person name="Eloe-Fadrosh E.A."/>
            <person name="Kyrpides N.C."/>
            <person name="Woyke T."/>
        </authorList>
    </citation>
    <scope>NUCLEOTIDE SEQUENCE</scope>
    <source>
        <strain evidence="1">GVMAG-S-3300013094-109</strain>
    </source>
</reference>
<organism evidence="1">
    <name type="scientific">viral metagenome</name>
    <dbReference type="NCBI Taxonomy" id="1070528"/>
    <lineage>
        <taxon>unclassified sequences</taxon>
        <taxon>metagenomes</taxon>
        <taxon>organismal metagenomes</taxon>
    </lineage>
</organism>
<dbReference type="EMBL" id="MN740990">
    <property type="protein sequence ID" value="QHU21555.1"/>
    <property type="molecule type" value="Genomic_DNA"/>
</dbReference>
<name>A0A6C0KUB3_9ZZZZ</name>